<proteinExistence type="predicted"/>
<dbReference type="PANTHER" id="PTHR28271">
    <property type="entry name" value="54S RIBOSOMAL PROTEIN L31, MITOCHONDRIAL"/>
    <property type="match status" value="1"/>
</dbReference>
<evidence type="ECO:0000313" key="2">
    <source>
        <dbReference type="Proteomes" id="UP000009131"/>
    </source>
</evidence>
<dbReference type="PANTHER" id="PTHR28271:SF1">
    <property type="entry name" value="LARGE RIBOSOMAL SUBUNIT PROTEIN ML60"/>
    <property type="match status" value="1"/>
</dbReference>
<dbReference type="InterPro" id="IPR016340">
    <property type="entry name" value="Ribosomal_mL60"/>
</dbReference>
<dbReference type="OMA" id="KYTVFDR"/>
<dbReference type="AlphaFoldDB" id="G7DS79"/>
<dbReference type="FunCoup" id="G7DS79">
    <property type="interactions" value="24"/>
</dbReference>
<organism evidence="1 2">
    <name type="scientific">Mixia osmundae (strain CBS 9802 / IAM 14324 / JCM 22182 / KY 12970)</name>
    <dbReference type="NCBI Taxonomy" id="764103"/>
    <lineage>
        <taxon>Eukaryota</taxon>
        <taxon>Fungi</taxon>
        <taxon>Dikarya</taxon>
        <taxon>Basidiomycota</taxon>
        <taxon>Pucciniomycotina</taxon>
        <taxon>Mixiomycetes</taxon>
        <taxon>Mixiales</taxon>
        <taxon>Mixiaceae</taxon>
        <taxon>Mixia</taxon>
    </lineage>
</organism>
<dbReference type="InParanoid" id="G7DS79"/>
<reference evidence="1 2" key="2">
    <citation type="journal article" date="2012" name="Open Biol.">
        <title>Characteristics of nucleosomes and linker DNA regions on the genome of the basidiomycete Mixia osmundae revealed by mono- and dinucleosome mapping.</title>
        <authorList>
            <person name="Nishida H."/>
            <person name="Kondo S."/>
            <person name="Matsumoto T."/>
            <person name="Suzuki Y."/>
            <person name="Yoshikawa H."/>
            <person name="Taylor T.D."/>
            <person name="Sugiyama J."/>
        </authorList>
    </citation>
    <scope>NUCLEOTIDE SEQUENCE [LARGE SCALE GENOMIC DNA]</scope>
    <source>
        <strain evidence="2">CBS 9802 / IAM 14324 / JCM 22182 / KY 12970</strain>
    </source>
</reference>
<reference evidence="1 2" key="1">
    <citation type="journal article" date="2011" name="J. Gen. Appl. Microbiol.">
        <title>Draft genome sequencing of the enigmatic basidiomycete Mixia osmundae.</title>
        <authorList>
            <person name="Nishida H."/>
            <person name="Nagatsuka Y."/>
            <person name="Sugiyama J."/>
        </authorList>
    </citation>
    <scope>NUCLEOTIDE SEQUENCE [LARGE SCALE GENOMIC DNA]</scope>
    <source>
        <strain evidence="2">CBS 9802 / IAM 14324 / JCM 22182 / KY 12970</strain>
    </source>
</reference>
<dbReference type="Proteomes" id="UP000009131">
    <property type="component" value="Unassembled WGS sequence"/>
</dbReference>
<dbReference type="EMBL" id="BABT02000004">
    <property type="protein sequence ID" value="GAA93439.1"/>
    <property type="molecule type" value="Genomic_DNA"/>
</dbReference>
<gene>
    <name evidence="1" type="primary">Mo00080</name>
    <name evidence="1" type="ORF">E5Q_00080</name>
</gene>
<dbReference type="OrthoDB" id="2332379at2759"/>
<accession>G7DS79</accession>
<keyword evidence="2" id="KW-1185">Reference proteome</keyword>
<evidence type="ECO:0000313" key="1">
    <source>
        <dbReference type="EMBL" id="GAA93439.1"/>
    </source>
</evidence>
<comment type="caution">
    <text evidence="1">The sequence shown here is derived from an EMBL/GenBank/DDBJ whole genome shotgun (WGS) entry which is preliminary data.</text>
</comment>
<sequence>MLGAFASTQVRCGGLLWKTPWRMSDSRKANVRKRLKAVDQVISVVRASGIQTDALTRALALPRECEMSARDKYTTFCKSSPGHRKSLHKVPKFTRITRRTNPAGF</sequence>
<dbReference type="HOGENOM" id="CLU_141719_0_0_1"/>
<dbReference type="GO" id="GO:0005762">
    <property type="term" value="C:mitochondrial large ribosomal subunit"/>
    <property type="evidence" value="ECO:0007669"/>
    <property type="project" value="TreeGrafter"/>
</dbReference>
<protein>
    <recommendedName>
        <fullName evidence="3">54S ribosomal protein L31, mitochondrial</fullName>
    </recommendedName>
</protein>
<dbReference type="RefSeq" id="XP_014566096.1">
    <property type="nucleotide sequence ID" value="XM_014710610.1"/>
</dbReference>
<name>G7DS79_MIXOS</name>
<dbReference type="GO" id="GO:0003735">
    <property type="term" value="F:structural constituent of ribosome"/>
    <property type="evidence" value="ECO:0007669"/>
    <property type="project" value="TreeGrafter"/>
</dbReference>
<dbReference type="eggNOG" id="ENOG502S81F">
    <property type="taxonomic scope" value="Eukaryota"/>
</dbReference>
<evidence type="ECO:0008006" key="3">
    <source>
        <dbReference type="Google" id="ProtNLM"/>
    </source>
</evidence>
<dbReference type="STRING" id="764103.G7DS79"/>
<dbReference type="Pfam" id="PF09784">
    <property type="entry name" value="L31"/>
    <property type="match status" value="1"/>
</dbReference>